<evidence type="ECO:0000256" key="7">
    <source>
        <dbReference type="ARBA" id="ARBA00051712"/>
    </source>
</evidence>
<comment type="subunit">
    <text evidence="8">Homodimer.</text>
</comment>
<dbReference type="UniPathway" id="UPA00034">
    <property type="reaction ID" value="UER00025"/>
</dbReference>
<reference evidence="11" key="1">
    <citation type="submission" date="2012-11" db="EMBL/GenBank/DDBJ databases">
        <authorList>
            <person name="Lucero-Rivera Y.E."/>
            <person name="Tovar-Ramirez D."/>
        </authorList>
    </citation>
    <scope>NUCLEOTIDE SEQUENCE [LARGE SCALE GENOMIC DNA]</scope>
    <source>
        <strain evidence="11">Araruama</strain>
    </source>
</reference>
<dbReference type="Gene3D" id="3.10.310.10">
    <property type="entry name" value="Diaminopimelate Epimerase, Chain A, domain 1"/>
    <property type="match status" value="2"/>
</dbReference>
<dbReference type="GO" id="GO:0009089">
    <property type="term" value="P:lysine biosynthetic process via diaminopimelate"/>
    <property type="evidence" value="ECO:0007669"/>
    <property type="project" value="UniProtKB-UniRule"/>
</dbReference>
<organism evidence="10 11">
    <name type="scientific">Candidatus Magnetoglobus multicellularis str. Araruama</name>
    <dbReference type="NCBI Taxonomy" id="890399"/>
    <lineage>
        <taxon>Bacteria</taxon>
        <taxon>Pseudomonadati</taxon>
        <taxon>Thermodesulfobacteriota</taxon>
        <taxon>Desulfobacteria</taxon>
        <taxon>Desulfobacterales</taxon>
        <taxon>Desulfobacteraceae</taxon>
        <taxon>Candidatus Magnetoglobus</taxon>
    </lineage>
</organism>
<protein>
    <recommendedName>
        <fullName evidence="3 8">Diaminopimelate epimerase</fullName>
        <shortName evidence="8">DAP epimerase</shortName>
        <ecNumber evidence="3 8">5.1.1.7</ecNumber>
    </recommendedName>
    <alternativeName>
        <fullName evidence="8">PLP-independent amino acid racemase</fullName>
    </alternativeName>
</protein>
<dbReference type="Pfam" id="PF01678">
    <property type="entry name" value="DAP_epimerase"/>
    <property type="match status" value="2"/>
</dbReference>
<feature type="binding site" evidence="8">
    <location>
        <begin position="206"/>
        <end position="207"/>
    </location>
    <ligand>
        <name>substrate</name>
    </ligand>
</feature>
<evidence type="ECO:0000313" key="11">
    <source>
        <dbReference type="Proteomes" id="UP000189670"/>
    </source>
</evidence>
<gene>
    <name evidence="8" type="primary">dapF</name>
    <name evidence="10" type="ORF">OMM_03589</name>
</gene>
<feature type="active site" evidence="9">
    <location>
        <position position="75"/>
    </location>
</feature>
<evidence type="ECO:0000256" key="2">
    <source>
        <dbReference type="ARBA" id="ARBA00010219"/>
    </source>
</evidence>
<comment type="function">
    <text evidence="8">Catalyzes the stereoinversion of LL-2,6-diaminopimelate (L,L-DAP) to meso-diaminopimelate (meso-DAP), a precursor of L-lysine and an essential component of the bacterial peptidoglycan.</text>
</comment>
<comment type="catalytic activity">
    <reaction evidence="7 8">
        <text>(2S,6S)-2,6-diaminopimelate = meso-2,6-diaminopimelate</text>
        <dbReference type="Rhea" id="RHEA:15393"/>
        <dbReference type="ChEBI" id="CHEBI:57609"/>
        <dbReference type="ChEBI" id="CHEBI:57791"/>
        <dbReference type="EC" id="5.1.1.7"/>
    </reaction>
</comment>
<feature type="binding site" evidence="8">
    <location>
        <position position="13"/>
    </location>
    <ligand>
        <name>substrate</name>
    </ligand>
</feature>
<evidence type="ECO:0000256" key="4">
    <source>
        <dbReference type="ARBA" id="ARBA00022605"/>
    </source>
</evidence>
<feature type="binding site" evidence="8">
    <location>
        <begin position="195"/>
        <end position="196"/>
    </location>
    <ligand>
        <name>substrate</name>
    </ligand>
</feature>
<evidence type="ECO:0000256" key="6">
    <source>
        <dbReference type="ARBA" id="ARBA00023235"/>
    </source>
</evidence>
<accession>A0A1V1P5D9</accession>
<keyword evidence="5 8" id="KW-0457">Lysine biosynthesis</keyword>
<comment type="caution">
    <text evidence="10">The sequence shown here is derived from an EMBL/GenBank/DDBJ whole genome shotgun (WGS) entry which is preliminary data.</text>
</comment>
<evidence type="ECO:0000256" key="9">
    <source>
        <dbReference type="PROSITE-ProRule" id="PRU10125"/>
    </source>
</evidence>
<feature type="site" description="Could be important to modulate the pK values of the two catalytic cysteine residues" evidence="8">
    <location>
        <position position="145"/>
    </location>
</feature>
<dbReference type="PANTHER" id="PTHR31689">
    <property type="entry name" value="DIAMINOPIMELATE EPIMERASE, CHLOROPLASTIC"/>
    <property type="match status" value="1"/>
</dbReference>
<keyword evidence="4 8" id="KW-0028">Amino-acid biosynthesis</keyword>
<comment type="similarity">
    <text evidence="2 8">Belongs to the diaminopimelate epimerase family.</text>
</comment>
<feature type="binding site" evidence="8">
    <location>
        <position position="177"/>
    </location>
    <ligand>
        <name>substrate</name>
    </ligand>
</feature>
<keyword evidence="6 8" id="KW-0413">Isomerase</keyword>
<name>A0A1V1P5D9_9BACT</name>
<comment type="pathway">
    <text evidence="1 8">Amino-acid biosynthesis; L-lysine biosynthesis via DAP pathway; DL-2,6-diaminopimelate from LL-2,6-diaminopimelate: step 1/1.</text>
</comment>
<evidence type="ECO:0000256" key="8">
    <source>
        <dbReference type="HAMAP-Rule" id="MF_00197"/>
    </source>
</evidence>
<dbReference type="InterPro" id="IPR018510">
    <property type="entry name" value="DAP_epimerase_AS"/>
</dbReference>
<dbReference type="HAMAP" id="MF_00197">
    <property type="entry name" value="DAP_epimerase"/>
    <property type="match status" value="1"/>
</dbReference>
<sequence>MPVTFYKMNGSGNDFIIIDNHKQIIDKSSIVPFVKTLCQRKFSVGADGLILIEPSTRADFKWRFYNADGSEAEMCGNGSRCVSRLAYNLNICGDHLRLETRVGIIEAIVKGTRVKISMPDATHIKLDEEIDGIPSLCRINTGVPHVVVNVDDLENTPVVKIGRLIRNHRAFMPQGTNVNFMVTMNNNQAAIRTYERGVEDETYSCGTGSVACALIGAIKHGFQSPVTVHTHGGEKLKIYFNHHDNGISDIFLDGPTQLVYQGTLMDEVNQ</sequence>
<feature type="active site" description="Proton donor" evidence="8">
    <location>
        <position position="75"/>
    </location>
</feature>
<comment type="subcellular location">
    <subcellularLocation>
        <location evidence="8">Cytoplasm</location>
    </subcellularLocation>
</comment>
<feature type="site" description="Could be important to modulate the pK values of the two catalytic cysteine residues" evidence="8">
    <location>
        <position position="195"/>
    </location>
</feature>
<keyword evidence="8" id="KW-0963">Cytoplasm</keyword>
<dbReference type="AlphaFoldDB" id="A0A1V1P5D9"/>
<dbReference type="InterPro" id="IPR001653">
    <property type="entry name" value="DAP_epimerase_DapF"/>
</dbReference>
<dbReference type="EMBL" id="ATBP01000521">
    <property type="protein sequence ID" value="ETR69955.1"/>
    <property type="molecule type" value="Genomic_DNA"/>
</dbReference>
<dbReference type="GO" id="GO:0005829">
    <property type="term" value="C:cytosol"/>
    <property type="evidence" value="ECO:0007669"/>
    <property type="project" value="TreeGrafter"/>
</dbReference>
<feature type="binding site" evidence="8">
    <location>
        <begin position="76"/>
        <end position="77"/>
    </location>
    <ligand>
        <name>substrate</name>
    </ligand>
</feature>
<dbReference type="Proteomes" id="UP000189670">
    <property type="component" value="Unassembled WGS sequence"/>
</dbReference>
<evidence type="ECO:0000256" key="5">
    <source>
        <dbReference type="ARBA" id="ARBA00023154"/>
    </source>
</evidence>
<feature type="binding site" evidence="8">
    <location>
        <position position="66"/>
    </location>
    <ligand>
        <name>substrate</name>
    </ligand>
</feature>
<evidence type="ECO:0000256" key="3">
    <source>
        <dbReference type="ARBA" id="ARBA00013080"/>
    </source>
</evidence>
<proteinExistence type="inferred from homology"/>
<dbReference type="GO" id="GO:0008837">
    <property type="term" value="F:diaminopimelate epimerase activity"/>
    <property type="evidence" value="ECO:0007669"/>
    <property type="project" value="UniProtKB-UniRule"/>
</dbReference>
<dbReference type="EC" id="5.1.1.7" evidence="3 8"/>
<evidence type="ECO:0000313" key="10">
    <source>
        <dbReference type="EMBL" id="ETR69955.1"/>
    </source>
</evidence>
<feature type="active site" description="Proton acceptor" evidence="8">
    <location>
        <position position="205"/>
    </location>
</feature>
<dbReference type="SUPFAM" id="SSF54506">
    <property type="entry name" value="Diaminopimelate epimerase-like"/>
    <property type="match status" value="2"/>
</dbReference>
<dbReference type="PANTHER" id="PTHR31689:SF0">
    <property type="entry name" value="DIAMINOPIMELATE EPIMERASE"/>
    <property type="match status" value="1"/>
</dbReference>
<evidence type="ECO:0000256" key="1">
    <source>
        <dbReference type="ARBA" id="ARBA00005196"/>
    </source>
</evidence>
<dbReference type="PROSITE" id="PS01326">
    <property type="entry name" value="DAP_EPIMERASE"/>
    <property type="match status" value="1"/>
</dbReference>
<dbReference type="NCBIfam" id="TIGR00652">
    <property type="entry name" value="DapF"/>
    <property type="match status" value="1"/>
</dbReference>
<comment type="caution">
    <text evidence="8">Lacks conserved residue(s) required for the propagation of feature annotation.</text>
</comment>